<reference evidence="2 3" key="1">
    <citation type="submission" date="2024-01" db="EMBL/GenBank/DDBJ databases">
        <title>The genomes of 5 underutilized Papilionoideae crops provide insights into root nodulation and disease resistanc.</title>
        <authorList>
            <person name="Yuan L."/>
        </authorList>
    </citation>
    <scope>NUCLEOTIDE SEQUENCE [LARGE SCALE GENOMIC DNA]</scope>
    <source>
        <strain evidence="2">ZHUSHIDOU_FW_LH</strain>
        <tissue evidence="2">Leaf</tissue>
    </source>
</reference>
<dbReference type="EMBL" id="JAYWIO010000003">
    <property type="protein sequence ID" value="KAK7276310.1"/>
    <property type="molecule type" value="Genomic_DNA"/>
</dbReference>
<gene>
    <name evidence="2" type="ORF">RIF29_17449</name>
</gene>
<proteinExistence type="predicted"/>
<evidence type="ECO:0000313" key="3">
    <source>
        <dbReference type="Proteomes" id="UP001372338"/>
    </source>
</evidence>
<organism evidence="2 3">
    <name type="scientific">Crotalaria pallida</name>
    <name type="common">Smooth rattlebox</name>
    <name type="synonym">Crotalaria striata</name>
    <dbReference type="NCBI Taxonomy" id="3830"/>
    <lineage>
        <taxon>Eukaryota</taxon>
        <taxon>Viridiplantae</taxon>
        <taxon>Streptophyta</taxon>
        <taxon>Embryophyta</taxon>
        <taxon>Tracheophyta</taxon>
        <taxon>Spermatophyta</taxon>
        <taxon>Magnoliopsida</taxon>
        <taxon>eudicotyledons</taxon>
        <taxon>Gunneridae</taxon>
        <taxon>Pentapetalae</taxon>
        <taxon>rosids</taxon>
        <taxon>fabids</taxon>
        <taxon>Fabales</taxon>
        <taxon>Fabaceae</taxon>
        <taxon>Papilionoideae</taxon>
        <taxon>50 kb inversion clade</taxon>
        <taxon>genistoids sensu lato</taxon>
        <taxon>core genistoids</taxon>
        <taxon>Crotalarieae</taxon>
        <taxon>Crotalaria</taxon>
    </lineage>
</organism>
<dbReference type="Proteomes" id="UP001372338">
    <property type="component" value="Unassembled WGS sequence"/>
</dbReference>
<comment type="caution">
    <text evidence="2">The sequence shown here is derived from an EMBL/GenBank/DDBJ whole genome shotgun (WGS) entry which is preliminary data.</text>
</comment>
<name>A0AAN9IGG0_CROPI</name>
<feature type="compositionally biased region" description="Acidic residues" evidence="1">
    <location>
        <begin position="462"/>
        <end position="489"/>
    </location>
</feature>
<feature type="region of interest" description="Disordered" evidence="1">
    <location>
        <begin position="462"/>
        <end position="498"/>
    </location>
</feature>
<dbReference type="PANTHER" id="PTHR37911:SF1">
    <property type="entry name" value="OS04G0497900 PROTEIN"/>
    <property type="match status" value="1"/>
</dbReference>
<dbReference type="PANTHER" id="PTHR37911">
    <property type="entry name" value="OSJNBA0067K08.20 PROTEIN"/>
    <property type="match status" value="1"/>
</dbReference>
<sequence>MDVTHFRSEFLPRTLNPSSPYLQFPSIRPFSNPFHTAPNLKFQPQKRFAITSLSQSPKPIAKVPVFCQSHLYSTQDNARIRDVQVYAGRSKKIGGSSSSGGRIEGNADFRRRLKRNARAKSKKLAESLFYRLKNPRGRGNYPNNFSEDELQQIGLGYDRLVRFMDKDDPNLRHPYDWYKYGEFGPYSWRGVVLGEPVRGRSTDETVSIISAVRDHEEWEKIEQAEMAQDFGEKLKKLDKSKLRYFWVFVRHPKWKISELPWQQWTLVSEVVLEAGKQRLDKWSLMGRLGSKARSLIGQCAAWMRPDIIYVKRPVFQCRFEPQDSFFKALIPFLDPRTEEDYLCGLQNEDGTVEMCTYFAGLCKIVKVNQKAFVDDVVNAYEKLSDEKKSKCLEFLLSNHPVLLLHPYTKEWKAKLEEMELGCDAPDEDDDDVIADDPDETEILDWIEDEGSDDDLGIIDEDEEEEEEEEFDSYGDDDDRDLVTDLEEDGDGKFHSTEKDTLKNAGKKNWEKEFQKSLNSAEAMENLAKRSFEFTTELYSKQLATMKAQKEAAQSPDGDETALRGKRAKVSPEEWKYAGIGPWRKRIKKSKLPPELFLRAAVRPFTYRNLVKEIVLTRHAILDGDIGQPL</sequence>
<evidence type="ECO:0000256" key="1">
    <source>
        <dbReference type="SAM" id="MobiDB-lite"/>
    </source>
</evidence>
<evidence type="ECO:0000313" key="2">
    <source>
        <dbReference type="EMBL" id="KAK7276310.1"/>
    </source>
</evidence>
<accession>A0AAN9IGG0</accession>
<dbReference type="AlphaFoldDB" id="A0AAN9IGG0"/>
<protein>
    <submittedName>
        <fullName evidence="2">Uncharacterized protein</fullName>
    </submittedName>
</protein>
<keyword evidence="3" id="KW-1185">Reference proteome</keyword>